<feature type="transmembrane region" description="Helical" evidence="5">
    <location>
        <begin position="217"/>
        <end position="248"/>
    </location>
</feature>
<dbReference type="InterPro" id="IPR051533">
    <property type="entry name" value="WaaL-like"/>
</dbReference>
<dbReference type="RefSeq" id="WP_122054093.1">
    <property type="nucleotide sequence ID" value="NZ_JAWLUK010000001.1"/>
</dbReference>
<dbReference type="PANTHER" id="PTHR37422:SF21">
    <property type="entry name" value="EXOQ-LIKE PROTEIN"/>
    <property type="match status" value="1"/>
</dbReference>
<dbReference type="PANTHER" id="PTHR37422">
    <property type="entry name" value="TEICHURONIC ACID BIOSYNTHESIS PROTEIN TUAE"/>
    <property type="match status" value="1"/>
</dbReference>
<feature type="transmembrane region" description="Helical" evidence="5">
    <location>
        <begin position="333"/>
        <end position="352"/>
    </location>
</feature>
<evidence type="ECO:0000256" key="4">
    <source>
        <dbReference type="ARBA" id="ARBA00023136"/>
    </source>
</evidence>
<evidence type="ECO:0000259" key="6">
    <source>
        <dbReference type="Pfam" id="PF04932"/>
    </source>
</evidence>
<sequence length="444" mass="47439">MTVGHGAHGPRHSDPRYVALQTEREKHARAAARGTSVWSADQDAAVPREPLRIPELLLGALLAMEAFSVPLGPVALPLNEAGMLLLLALALCRRSRRDVSALGLTAVLAAAVLLFLAIVSVSQGIPDLEWLRRWVRMAALVGLVGCIAGGRLSLRSLAVGLGAAMALNVPLFYAGLVPAPYGSFLTGILADKNVAGLYYAAMPVLALALVRTRRWKLILLVAAAVCVVLTGSRTSMAGFACAVLWLWLTPRMGAGLRLVLLAVLAWAVAFAEENLARIAFFADRTGTDWLRSNIQAETAVRVAETPWYGRGLTTAYVDFGGATWHYHNSYAGLYTEGGVVLLLAVLGAYAFFGLRLFSARLRTPSRVAVEAAAVVVFVSATQLGEVFITIPSMLVVAAGVTLWLDERDAPLESEVLERRRRRVLAAARRGQHAPSSGGHAVPDL</sequence>
<keyword evidence="7" id="KW-0436">Ligase</keyword>
<keyword evidence="3 5" id="KW-1133">Transmembrane helix</keyword>
<organism evidence="7 8">
    <name type="scientific">Micrococcus yunnanensis</name>
    <dbReference type="NCBI Taxonomy" id="566027"/>
    <lineage>
        <taxon>Bacteria</taxon>
        <taxon>Bacillati</taxon>
        <taxon>Actinomycetota</taxon>
        <taxon>Actinomycetes</taxon>
        <taxon>Micrococcales</taxon>
        <taxon>Micrococcaceae</taxon>
        <taxon>Micrococcus</taxon>
    </lineage>
</organism>
<name>A0AAP5T7L1_9MICC</name>
<comment type="subcellular location">
    <subcellularLocation>
        <location evidence="1">Membrane</location>
        <topology evidence="1">Multi-pass membrane protein</topology>
    </subcellularLocation>
</comment>
<dbReference type="AlphaFoldDB" id="A0AAP5T7L1"/>
<gene>
    <name evidence="7" type="ORF">R4064_00455</name>
</gene>
<keyword evidence="2 5" id="KW-0812">Transmembrane</keyword>
<dbReference type="InterPro" id="IPR007016">
    <property type="entry name" value="O-antigen_ligase-rel_domated"/>
</dbReference>
<feature type="transmembrane region" description="Helical" evidence="5">
    <location>
        <begin position="134"/>
        <end position="154"/>
    </location>
</feature>
<dbReference type="GO" id="GO:0016874">
    <property type="term" value="F:ligase activity"/>
    <property type="evidence" value="ECO:0007669"/>
    <property type="project" value="UniProtKB-KW"/>
</dbReference>
<keyword evidence="4 5" id="KW-0472">Membrane</keyword>
<feature type="transmembrane region" description="Helical" evidence="5">
    <location>
        <begin position="99"/>
        <end position="122"/>
    </location>
</feature>
<feature type="transmembrane region" description="Helical" evidence="5">
    <location>
        <begin position="193"/>
        <end position="210"/>
    </location>
</feature>
<reference evidence="7" key="1">
    <citation type="submission" date="2023-10" db="EMBL/GenBank/DDBJ databases">
        <title>Development of a sustainable strategy for remediation of hydrocarbon-contaminated territories based on the waste exchange concept.</title>
        <authorList>
            <person name="Krivoruchko A."/>
        </authorList>
    </citation>
    <scope>NUCLEOTIDE SEQUENCE</scope>
    <source>
        <strain evidence="7">IEGM 1325</strain>
    </source>
</reference>
<feature type="transmembrane region" description="Helical" evidence="5">
    <location>
        <begin position="254"/>
        <end position="271"/>
    </location>
</feature>
<protein>
    <submittedName>
        <fullName evidence="7">O-antigen ligase family protein</fullName>
    </submittedName>
</protein>
<evidence type="ECO:0000313" key="8">
    <source>
        <dbReference type="Proteomes" id="UP001185728"/>
    </source>
</evidence>
<feature type="transmembrane region" description="Helical" evidence="5">
    <location>
        <begin position="161"/>
        <end position="181"/>
    </location>
</feature>
<evidence type="ECO:0000256" key="5">
    <source>
        <dbReference type="SAM" id="Phobius"/>
    </source>
</evidence>
<proteinExistence type="predicted"/>
<evidence type="ECO:0000256" key="2">
    <source>
        <dbReference type="ARBA" id="ARBA00022692"/>
    </source>
</evidence>
<dbReference type="Proteomes" id="UP001185728">
    <property type="component" value="Unassembled WGS sequence"/>
</dbReference>
<dbReference type="EMBL" id="JAWLUK010000001">
    <property type="protein sequence ID" value="MDV7176120.1"/>
    <property type="molecule type" value="Genomic_DNA"/>
</dbReference>
<evidence type="ECO:0000256" key="1">
    <source>
        <dbReference type="ARBA" id="ARBA00004141"/>
    </source>
</evidence>
<dbReference type="GO" id="GO:0016020">
    <property type="term" value="C:membrane"/>
    <property type="evidence" value="ECO:0007669"/>
    <property type="project" value="UniProtKB-SubCell"/>
</dbReference>
<feature type="domain" description="O-antigen ligase-related" evidence="6">
    <location>
        <begin position="219"/>
        <end position="345"/>
    </location>
</feature>
<feature type="transmembrane region" description="Helical" evidence="5">
    <location>
        <begin position="74"/>
        <end position="92"/>
    </location>
</feature>
<evidence type="ECO:0000256" key="3">
    <source>
        <dbReference type="ARBA" id="ARBA00022989"/>
    </source>
</evidence>
<comment type="caution">
    <text evidence="7">The sequence shown here is derived from an EMBL/GenBank/DDBJ whole genome shotgun (WGS) entry which is preliminary data.</text>
</comment>
<accession>A0AAP5T7L1</accession>
<dbReference type="Pfam" id="PF04932">
    <property type="entry name" value="Wzy_C"/>
    <property type="match status" value="1"/>
</dbReference>
<evidence type="ECO:0000313" key="7">
    <source>
        <dbReference type="EMBL" id="MDV7176120.1"/>
    </source>
</evidence>